<feature type="region of interest" description="Disordered" evidence="1">
    <location>
        <begin position="116"/>
        <end position="146"/>
    </location>
</feature>
<sequence>MLNANTARKSAKSRPEDELVHEDRPDTRVRKEGERGGIRAAAAAGHSCAVISLRALRRLPPEGDAAKWVLRKVAVRPVEWRDVMAAQELVAQVVDGEALLVLEDFDVWAPIKRPKGTLEEESRQEAHGKGDKPPRLGPPLHDKGNEAGLWGKWQERVVRERGTEDKIFKTNLSWVYRVLYLLRYSLAFRLQDDDRRLVCIALYASPAATRSFFADIFHHTYEAGEFPAALGNLGLGFNISSAGERERGVGRGLAGVSRYVDTVGCEGAGLSIRLNELYHSATRVAVKNDVLQIPFNVNSKQITISNITLICGEQGSGKTTLLNAVIKAWVQGDPVSVVHLTDARGGGVEEGPPVEGRGPGEERVGSEQREVGRGRVDPSKGINVNGDLLKRRSAYRLEYYNIVSQYVGCGESYIRRIFQKARNNKPALVAIDQVELLFRGSAAHSEEAQGYATLARTLVNELDALDEGVVFVAAASGNVAAQQLPAALTSLNNTTIVLRSGLFASWSFVASHGNVHAARKSVKEGRRATQLCDVHSNSVFREAEELISEMPGQAPLPASTFSRIQEAMLPRNPLLPEDVAPETERQWQARSMGERKIRQIIEASFGSAGSGYNYSRVQNAVQPPKSKKYGPGRPVTMQIWMNIGTNDLLTRCKRARKFLEDGIPIMFKIEGQGRSANYMTHAKVIVSTAMSVLSDVAKLGGGLQEHTSFLSQIFNPLNKVKTQSVSDSSGGVRARVDKPGVGARKPAASGHVGSIPAAGPVASVGRTDLTDEEGSGWEQDDVFDEPGETARKPISQVGRSVGVKETRSPDYGGSALAYQRQPGPDKYRPETVGPQPSLRNQAAQSVGNHGASYGEYPVAGGGLERKGARALPGSASPSSHAVVPPKVGAVVPHPTQETAGTGAGAVSKGAVTLTGVGGGKKEEASSKFMTITKPAQEHTAGQAATTRNDAMLRQFIEMRSGVAPQSAPAVPVVPKVGPAQPPSASSGGVPQLYSEAYQVPSQKSAYGRRPQPPAPPRAPAKLAVPWSPGPTASHLPGPSAGAARPKQGGLSRWMVLDKNE</sequence>
<dbReference type="Pfam" id="PF00004">
    <property type="entry name" value="AAA"/>
    <property type="match status" value="1"/>
</dbReference>
<feature type="region of interest" description="Disordered" evidence="1">
    <location>
        <begin position="1"/>
        <end position="35"/>
    </location>
</feature>
<feature type="region of interest" description="Disordered" evidence="1">
    <location>
        <begin position="1000"/>
        <end position="1060"/>
    </location>
</feature>
<dbReference type="Proteomes" id="UP001497744">
    <property type="component" value="Unassembled WGS sequence"/>
</dbReference>
<dbReference type="GeneID" id="94196073"/>
<dbReference type="InterPro" id="IPR003593">
    <property type="entry name" value="AAA+_ATPase"/>
</dbReference>
<comment type="caution">
    <text evidence="3">The sequence shown here is derived from an EMBL/GenBank/DDBJ whole genome shotgun (WGS) entry which is preliminary data.</text>
</comment>
<name>A0AAV4LXR6_BABCB</name>
<dbReference type="GO" id="GO:0005524">
    <property type="term" value="F:ATP binding"/>
    <property type="evidence" value="ECO:0007669"/>
    <property type="project" value="InterPro"/>
</dbReference>
<gene>
    <name evidence="3" type="ORF">BcabD6B2_40270</name>
</gene>
<organism evidence="3 4">
    <name type="scientific">Babesia caballi</name>
    <dbReference type="NCBI Taxonomy" id="5871"/>
    <lineage>
        <taxon>Eukaryota</taxon>
        <taxon>Sar</taxon>
        <taxon>Alveolata</taxon>
        <taxon>Apicomplexa</taxon>
        <taxon>Aconoidasida</taxon>
        <taxon>Piroplasmida</taxon>
        <taxon>Babesiidae</taxon>
        <taxon>Babesia</taxon>
    </lineage>
</organism>
<evidence type="ECO:0000313" key="3">
    <source>
        <dbReference type="EMBL" id="GIX64592.1"/>
    </source>
</evidence>
<dbReference type="RefSeq" id="XP_067716661.1">
    <property type="nucleotide sequence ID" value="XM_067860560.1"/>
</dbReference>
<dbReference type="Gene3D" id="3.30.110.10">
    <property type="entry name" value="Translation initiation factor 3 (IF-3), C-terminal domain"/>
    <property type="match status" value="1"/>
</dbReference>
<feature type="compositionally biased region" description="Acidic residues" evidence="1">
    <location>
        <begin position="770"/>
        <end position="787"/>
    </location>
</feature>
<feature type="compositionally biased region" description="Basic and acidic residues" evidence="1">
    <location>
        <begin position="358"/>
        <end position="377"/>
    </location>
</feature>
<feature type="compositionally biased region" description="Polar residues" evidence="1">
    <location>
        <begin position="837"/>
        <end position="847"/>
    </location>
</feature>
<dbReference type="InterPro" id="IPR027417">
    <property type="entry name" value="P-loop_NTPase"/>
</dbReference>
<dbReference type="GO" id="GO:0006413">
    <property type="term" value="P:translational initiation"/>
    <property type="evidence" value="ECO:0007669"/>
    <property type="project" value="InterPro"/>
</dbReference>
<feature type="region of interest" description="Disordered" evidence="1">
    <location>
        <begin position="722"/>
        <end position="850"/>
    </location>
</feature>
<dbReference type="AlphaFoldDB" id="A0AAV4LXR6"/>
<dbReference type="SUPFAM" id="SSF55200">
    <property type="entry name" value="Translation initiation factor IF3, C-terminal domain"/>
    <property type="match status" value="1"/>
</dbReference>
<accession>A0AAV4LXR6</accession>
<evidence type="ECO:0000256" key="1">
    <source>
        <dbReference type="SAM" id="MobiDB-lite"/>
    </source>
</evidence>
<keyword evidence="4" id="KW-1185">Reference proteome</keyword>
<dbReference type="GO" id="GO:0016887">
    <property type="term" value="F:ATP hydrolysis activity"/>
    <property type="evidence" value="ECO:0007669"/>
    <property type="project" value="InterPro"/>
</dbReference>
<evidence type="ECO:0000259" key="2">
    <source>
        <dbReference type="SMART" id="SM00382"/>
    </source>
</evidence>
<dbReference type="InterPro" id="IPR036788">
    <property type="entry name" value="T_IF-3_C_sf"/>
</dbReference>
<proteinExistence type="predicted"/>
<dbReference type="Gene3D" id="3.40.50.300">
    <property type="entry name" value="P-loop containing nucleotide triphosphate hydrolases"/>
    <property type="match status" value="1"/>
</dbReference>
<dbReference type="EMBL" id="BPLF01000003">
    <property type="protein sequence ID" value="GIX64592.1"/>
    <property type="molecule type" value="Genomic_DNA"/>
</dbReference>
<protein>
    <submittedName>
        <fullName evidence="3">AAA family ATPase</fullName>
    </submittedName>
</protein>
<feature type="region of interest" description="Disordered" evidence="1">
    <location>
        <begin position="344"/>
        <end position="377"/>
    </location>
</feature>
<feature type="compositionally biased region" description="Basic and acidic residues" evidence="1">
    <location>
        <begin position="13"/>
        <end position="35"/>
    </location>
</feature>
<dbReference type="InterPro" id="IPR003959">
    <property type="entry name" value="ATPase_AAA_core"/>
</dbReference>
<dbReference type="SMART" id="SM00382">
    <property type="entry name" value="AAA"/>
    <property type="match status" value="1"/>
</dbReference>
<feature type="domain" description="AAA+ ATPase" evidence="2">
    <location>
        <begin position="304"/>
        <end position="501"/>
    </location>
</feature>
<evidence type="ECO:0000313" key="4">
    <source>
        <dbReference type="Proteomes" id="UP001497744"/>
    </source>
</evidence>
<feature type="compositionally biased region" description="Basic and acidic residues" evidence="1">
    <location>
        <begin position="116"/>
        <end position="145"/>
    </location>
</feature>
<dbReference type="SUPFAM" id="SSF52540">
    <property type="entry name" value="P-loop containing nucleoside triphosphate hydrolases"/>
    <property type="match status" value="1"/>
</dbReference>
<reference evidence="3 4" key="1">
    <citation type="submission" date="2021-06" db="EMBL/GenBank/DDBJ databases">
        <title>Genome sequence of Babesia caballi.</title>
        <authorList>
            <person name="Yamagishi J."/>
            <person name="Kidaka T."/>
            <person name="Ochi A."/>
        </authorList>
    </citation>
    <scope>NUCLEOTIDE SEQUENCE [LARGE SCALE GENOMIC DNA]</scope>
    <source>
        <strain evidence="3">USDA-D6B2</strain>
    </source>
</reference>